<gene>
    <name evidence="1" type="ORF">PPERSA_12763</name>
</gene>
<sequence>MLQKNEQITQKAHYIESLQPGYSIKPGQVDQFYTEAYEQQIQEISDLQIKNQTVKIGIDFGNVIVGSDPNANDPDEDTMFGENYLQVKAIPDAIEGVKFLVEKFGADNIYIVSKAKQKMQGKSLNWMQHYDFYNKTGILEKHMIKWTSQIKWMNLQ</sequence>
<keyword evidence="2" id="KW-1185">Reference proteome</keyword>
<name>A0A0V0QTR0_PSEPJ</name>
<dbReference type="Proteomes" id="UP000054937">
    <property type="component" value="Unassembled WGS sequence"/>
</dbReference>
<organism evidence="1 2">
    <name type="scientific">Pseudocohnilembus persalinus</name>
    <name type="common">Ciliate</name>
    <dbReference type="NCBI Taxonomy" id="266149"/>
    <lineage>
        <taxon>Eukaryota</taxon>
        <taxon>Sar</taxon>
        <taxon>Alveolata</taxon>
        <taxon>Ciliophora</taxon>
        <taxon>Intramacronucleata</taxon>
        <taxon>Oligohymenophorea</taxon>
        <taxon>Scuticociliatia</taxon>
        <taxon>Philasterida</taxon>
        <taxon>Pseudocohnilembidae</taxon>
        <taxon>Pseudocohnilembus</taxon>
    </lineage>
</organism>
<reference evidence="1 2" key="1">
    <citation type="journal article" date="2015" name="Sci. Rep.">
        <title>Genome of the facultative scuticociliatosis pathogen Pseudocohnilembus persalinus provides insight into its virulence through horizontal gene transfer.</title>
        <authorList>
            <person name="Xiong J."/>
            <person name="Wang G."/>
            <person name="Cheng J."/>
            <person name="Tian M."/>
            <person name="Pan X."/>
            <person name="Warren A."/>
            <person name="Jiang C."/>
            <person name="Yuan D."/>
            <person name="Miao W."/>
        </authorList>
    </citation>
    <scope>NUCLEOTIDE SEQUENCE [LARGE SCALE GENOMIC DNA]</scope>
    <source>
        <strain evidence="1">36N120E</strain>
    </source>
</reference>
<accession>A0A0V0QTR0</accession>
<dbReference type="EMBL" id="LDAU01000106">
    <property type="protein sequence ID" value="KRX05585.1"/>
    <property type="molecule type" value="Genomic_DNA"/>
</dbReference>
<evidence type="ECO:0000313" key="1">
    <source>
        <dbReference type="EMBL" id="KRX05585.1"/>
    </source>
</evidence>
<protein>
    <submittedName>
        <fullName evidence="1">Uncharacterized protein</fullName>
    </submittedName>
</protein>
<dbReference type="InParanoid" id="A0A0V0QTR0"/>
<evidence type="ECO:0000313" key="2">
    <source>
        <dbReference type="Proteomes" id="UP000054937"/>
    </source>
</evidence>
<comment type="caution">
    <text evidence="1">The sequence shown here is derived from an EMBL/GenBank/DDBJ whole genome shotgun (WGS) entry which is preliminary data.</text>
</comment>
<dbReference type="AlphaFoldDB" id="A0A0V0QTR0"/>
<proteinExistence type="predicted"/>